<dbReference type="PANTHER" id="PTHR38774">
    <property type="entry name" value="CYTOPLASMIC PROTEIN-RELATED"/>
    <property type="match status" value="1"/>
</dbReference>
<reference evidence="1 2" key="1">
    <citation type="submission" date="2023-02" db="EMBL/GenBank/DDBJ databases">
        <title>Genome sequence of Shewanella metallivivens ER-Te-42B-Light, sp. nov., enriched from sulfide tube worms (Riftia pachyptila) isolated from Explorer Ridge in the Pacific Ocean.</title>
        <authorList>
            <person name="Maltman C."/>
            <person name="Kuzyk S.B."/>
            <person name="Kyndt J.A."/>
            <person name="Yurkov V."/>
        </authorList>
    </citation>
    <scope>NUCLEOTIDE SEQUENCE [LARGE SCALE GENOMIC DNA]</scope>
    <source>
        <strain evidence="1 2">ER-Te-42B-Light</strain>
    </source>
</reference>
<organism evidence="1 2">
    <name type="scientific">Shewanella metallivivens</name>
    <dbReference type="NCBI Taxonomy" id="2872342"/>
    <lineage>
        <taxon>Bacteria</taxon>
        <taxon>Pseudomonadati</taxon>
        <taxon>Pseudomonadota</taxon>
        <taxon>Gammaproteobacteria</taxon>
        <taxon>Alteromonadales</taxon>
        <taxon>Shewanellaceae</taxon>
        <taxon>Shewanella</taxon>
    </lineage>
</organism>
<dbReference type="PANTHER" id="PTHR38774:SF1">
    <property type="entry name" value="CYTOPLASMIC PROTEIN"/>
    <property type="match status" value="1"/>
</dbReference>
<keyword evidence="2" id="KW-1185">Reference proteome</keyword>
<name>A0ABT5TMF1_9GAMM</name>
<proteinExistence type="predicted"/>
<gene>
    <name evidence="1" type="ORF">PQR79_11835</name>
</gene>
<protein>
    <submittedName>
        <fullName evidence="1">DUF1249 domain-containing protein</fullName>
    </submittedName>
</protein>
<accession>A0ABT5TMF1</accession>
<dbReference type="Proteomes" id="UP001213691">
    <property type="component" value="Unassembled WGS sequence"/>
</dbReference>
<dbReference type="EMBL" id="JAQQPZ010000009">
    <property type="protein sequence ID" value="MDD8059786.1"/>
    <property type="molecule type" value="Genomic_DNA"/>
</dbReference>
<evidence type="ECO:0000313" key="2">
    <source>
        <dbReference type="Proteomes" id="UP001213691"/>
    </source>
</evidence>
<sequence length="171" mass="20068">MVNAELPNHPRDTLKIRYRFTDRKVWVTEINHNKKQKYQPNVSAFLAVCGRNYAHILKWLPDQLMVNEPWHVKGEFGTLLVNLIENTKYTQLIEISRPIANGHFFKSPKAVVRVYHDAQLAEVLTSQQIYRLKPVYDYPNIHMHHSDEKFQVNAFLEELLKIGAREVSCQS</sequence>
<evidence type="ECO:0000313" key="1">
    <source>
        <dbReference type="EMBL" id="MDD8059786.1"/>
    </source>
</evidence>
<comment type="caution">
    <text evidence="1">The sequence shown here is derived from an EMBL/GenBank/DDBJ whole genome shotgun (WGS) entry which is preliminary data.</text>
</comment>
<dbReference type="RefSeq" id="WP_274408507.1">
    <property type="nucleotide sequence ID" value="NZ_JAQQPZ010000009.1"/>
</dbReference>
<dbReference type="Pfam" id="PF06853">
    <property type="entry name" value="DUF1249"/>
    <property type="match status" value="1"/>
</dbReference>
<dbReference type="InterPro" id="IPR009659">
    <property type="entry name" value="DUF1249"/>
</dbReference>